<gene>
    <name evidence="1" type="ORF">CSSPJE1EN1_LOCUS12746</name>
</gene>
<evidence type="ECO:0000313" key="1">
    <source>
        <dbReference type="EMBL" id="CAK9267268.1"/>
    </source>
</evidence>
<dbReference type="EMBL" id="OZ020114">
    <property type="protein sequence ID" value="CAK9267268.1"/>
    <property type="molecule type" value="Genomic_DNA"/>
</dbReference>
<keyword evidence="2" id="KW-1185">Reference proteome</keyword>
<protein>
    <submittedName>
        <fullName evidence="1">Uncharacterized protein</fullName>
    </submittedName>
</protein>
<organism evidence="1 2">
    <name type="scientific">Sphagnum jensenii</name>
    <dbReference type="NCBI Taxonomy" id="128206"/>
    <lineage>
        <taxon>Eukaryota</taxon>
        <taxon>Viridiplantae</taxon>
        <taxon>Streptophyta</taxon>
        <taxon>Embryophyta</taxon>
        <taxon>Bryophyta</taxon>
        <taxon>Sphagnophytina</taxon>
        <taxon>Sphagnopsida</taxon>
        <taxon>Sphagnales</taxon>
        <taxon>Sphagnaceae</taxon>
        <taxon>Sphagnum</taxon>
    </lineage>
</organism>
<proteinExistence type="predicted"/>
<reference evidence="1" key="1">
    <citation type="submission" date="2024-02" db="EMBL/GenBank/DDBJ databases">
        <authorList>
            <consortium name="ELIXIR-Norway"/>
            <consortium name="Elixir Norway"/>
        </authorList>
    </citation>
    <scope>NUCLEOTIDE SEQUENCE</scope>
</reference>
<accession>A0ABP0WNI2</accession>
<dbReference type="Proteomes" id="UP001497444">
    <property type="component" value="Chromosome 19"/>
</dbReference>
<evidence type="ECO:0000313" key="2">
    <source>
        <dbReference type="Proteomes" id="UP001497444"/>
    </source>
</evidence>
<name>A0ABP0WNI2_9BRYO</name>
<sequence>MYFLLVKEDSFTRWIEKALLPCTWQSNRRSANVPFGAPWPSSPWNPWYPPWYPPMAPTTPMAPSARKGLLYPIYLIRTNSNVHV</sequence>